<accession>A0AAE4MGY0</accession>
<gene>
    <name evidence="2" type="ORF">McpCs1_13260</name>
</gene>
<protein>
    <recommendedName>
        <fullName evidence="4">DUF3566 domain-containing protein</fullName>
    </recommendedName>
</protein>
<dbReference type="Proteomes" id="UP001283212">
    <property type="component" value="Unassembled WGS sequence"/>
</dbReference>
<dbReference type="RefSeq" id="WP_338096448.1">
    <property type="nucleotide sequence ID" value="NZ_JAWDKB010000005.1"/>
</dbReference>
<dbReference type="EMBL" id="JAWDKB010000005">
    <property type="protein sequence ID" value="MDV0443941.1"/>
    <property type="molecule type" value="Genomic_DNA"/>
</dbReference>
<evidence type="ECO:0000313" key="2">
    <source>
        <dbReference type="EMBL" id="MDV0443941.1"/>
    </source>
</evidence>
<reference evidence="2 3" key="1">
    <citation type="submission" date="2023-06" db="EMBL/GenBank/DDBJ databases">
        <title>Genome sequence of Methancorpusculaceae sp. Cs1.</title>
        <authorList>
            <person name="Protasov E."/>
            <person name="Platt K."/>
            <person name="Poehlein A."/>
            <person name="Daniel R."/>
            <person name="Brune A."/>
        </authorList>
    </citation>
    <scope>NUCLEOTIDE SEQUENCE [LARGE SCALE GENOMIC DNA]</scope>
    <source>
        <strain evidence="2 3">Cs1</strain>
    </source>
</reference>
<evidence type="ECO:0000256" key="1">
    <source>
        <dbReference type="SAM" id="Phobius"/>
    </source>
</evidence>
<evidence type="ECO:0000313" key="3">
    <source>
        <dbReference type="Proteomes" id="UP001283212"/>
    </source>
</evidence>
<keyword evidence="1" id="KW-0472">Membrane</keyword>
<organism evidence="2 3">
    <name type="scientific">Methanorbis rubei</name>
    <dbReference type="NCBI Taxonomy" id="3028300"/>
    <lineage>
        <taxon>Archaea</taxon>
        <taxon>Methanobacteriati</taxon>
        <taxon>Methanobacteriota</taxon>
        <taxon>Stenosarchaea group</taxon>
        <taxon>Methanomicrobia</taxon>
        <taxon>Methanomicrobiales</taxon>
        <taxon>Methanocorpusculaceae</taxon>
        <taxon>Methanorbis</taxon>
    </lineage>
</organism>
<sequence length="97" mass="10006">MKIEYIGISSAAFVLGGIFAVLGAIGGFIEGILRLVGLSFALGVIPGIGVGLLETLMLIILFGILGLFVGLVVGAVCAWAFNHSSRLFGGIEIKVKE</sequence>
<proteinExistence type="predicted"/>
<name>A0AAE4MGY0_9EURY</name>
<evidence type="ECO:0008006" key="4">
    <source>
        <dbReference type="Google" id="ProtNLM"/>
    </source>
</evidence>
<keyword evidence="1" id="KW-0812">Transmembrane</keyword>
<feature type="transmembrane region" description="Helical" evidence="1">
    <location>
        <begin position="32"/>
        <end position="53"/>
    </location>
</feature>
<comment type="caution">
    <text evidence="2">The sequence shown here is derived from an EMBL/GenBank/DDBJ whole genome shotgun (WGS) entry which is preliminary data.</text>
</comment>
<dbReference type="AlphaFoldDB" id="A0AAE4MGY0"/>
<keyword evidence="1" id="KW-1133">Transmembrane helix</keyword>
<keyword evidence="3" id="KW-1185">Reference proteome</keyword>
<feature type="transmembrane region" description="Helical" evidence="1">
    <location>
        <begin position="6"/>
        <end position="25"/>
    </location>
</feature>
<feature type="transmembrane region" description="Helical" evidence="1">
    <location>
        <begin position="59"/>
        <end position="81"/>
    </location>
</feature>